<evidence type="ECO:0000313" key="2">
    <source>
        <dbReference type="Proteomes" id="UP000298663"/>
    </source>
</evidence>
<reference evidence="1 2" key="2">
    <citation type="journal article" date="2019" name="G3 (Bethesda)">
        <title>Hybrid Assembly of the Genome of the Entomopathogenic Nematode Steinernema carpocapsae Identifies the X-Chromosome.</title>
        <authorList>
            <person name="Serra L."/>
            <person name="Macchietto M."/>
            <person name="Macias-Munoz A."/>
            <person name="McGill C.J."/>
            <person name="Rodriguez I.M."/>
            <person name="Rodriguez B."/>
            <person name="Murad R."/>
            <person name="Mortazavi A."/>
        </authorList>
    </citation>
    <scope>NUCLEOTIDE SEQUENCE [LARGE SCALE GENOMIC DNA]</scope>
    <source>
        <strain evidence="1 2">ALL</strain>
    </source>
</reference>
<dbReference type="EMBL" id="AZBU02000002">
    <property type="protein sequence ID" value="TKR95861.1"/>
    <property type="molecule type" value="Genomic_DNA"/>
</dbReference>
<reference evidence="1 2" key="1">
    <citation type="journal article" date="2015" name="Genome Biol.">
        <title>Comparative genomics of Steinernema reveals deeply conserved gene regulatory networks.</title>
        <authorList>
            <person name="Dillman A.R."/>
            <person name="Macchietto M."/>
            <person name="Porter C.F."/>
            <person name="Rogers A."/>
            <person name="Williams B."/>
            <person name="Antoshechkin I."/>
            <person name="Lee M.M."/>
            <person name="Goodwin Z."/>
            <person name="Lu X."/>
            <person name="Lewis E.E."/>
            <person name="Goodrich-Blair H."/>
            <person name="Stock S.P."/>
            <person name="Adams B.J."/>
            <person name="Sternberg P.W."/>
            <person name="Mortazavi A."/>
        </authorList>
    </citation>
    <scope>NUCLEOTIDE SEQUENCE [LARGE SCALE GENOMIC DNA]</scope>
    <source>
        <strain evidence="1 2">ALL</strain>
    </source>
</reference>
<dbReference type="OrthoDB" id="414418at2759"/>
<dbReference type="Gene3D" id="3.40.50.1240">
    <property type="entry name" value="Phosphoglycerate mutase-like"/>
    <property type="match status" value="1"/>
</dbReference>
<dbReference type="GO" id="GO:0016791">
    <property type="term" value="F:phosphatase activity"/>
    <property type="evidence" value="ECO:0007669"/>
    <property type="project" value="UniProtKB-ARBA"/>
</dbReference>
<dbReference type="AlphaFoldDB" id="A0A4U5PHQ2"/>
<gene>
    <name evidence="1" type="ORF">L596_009974</name>
</gene>
<keyword evidence="2" id="KW-1185">Reference proteome</keyword>
<proteinExistence type="predicted"/>
<accession>A0A4U5PHQ2</accession>
<comment type="caution">
    <text evidence="1">The sequence shown here is derived from an EMBL/GenBank/DDBJ whole genome shotgun (WGS) entry which is preliminary data.</text>
</comment>
<dbReference type="Proteomes" id="UP000298663">
    <property type="component" value="Unassembled WGS sequence"/>
</dbReference>
<name>A0A4U5PHQ2_STECR</name>
<evidence type="ECO:0008006" key="3">
    <source>
        <dbReference type="Google" id="ProtNLM"/>
    </source>
</evidence>
<organism evidence="1 2">
    <name type="scientific">Steinernema carpocapsae</name>
    <name type="common">Entomopathogenic nematode</name>
    <dbReference type="NCBI Taxonomy" id="34508"/>
    <lineage>
        <taxon>Eukaryota</taxon>
        <taxon>Metazoa</taxon>
        <taxon>Ecdysozoa</taxon>
        <taxon>Nematoda</taxon>
        <taxon>Chromadorea</taxon>
        <taxon>Rhabditida</taxon>
        <taxon>Tylenchina</taxon>
        <taxon>Panagrolaimomorpha</taxon>
        <taxon>Strongyloidoidea</taxon>
        <taxon>Steinernematidae</taxon>
        <taxon>Steinernema</taxon>
    </lineage>
</organism>
<evidence type="ECO:0000313" key="1">
    <source>
        <dbReference type="EMBL" id="TKR95861.1"/>
    </source>
</evidence>
<sequence>MSGVLRDSSEASRTVWIVRHGEREDHVDQEWHLRAPRGAVDDPELRRRLFAVSHLFGCLRRSRRKNGVWIAVLKSRETLSKHQS</sequence>
<dbReference type="InterPro" id="IPR029033">
    <property type="entry name" value="His_PPase_superfam"/>
</dbReference>
<protein>
    <recommendedName>
        <fullName evidence="3">Histidine phosphatase family protein</fullName>
    </recommendedName>
</protein>